<keyword evidence="1" id="KW-0812">Transmembrane</keyword>
<comment type="caution">
    <text evidence="2">The sequence shown here is derived from an EMBL/GenBank/DDBJ whole genome shotgun (WGS) entry which is preliminary data.</text>
</comment>
<evidence type="ECO:0000256" key="1">
    <source>
        <dbReference type="SAM" id="Phobius"/>
    </source>
</evidence>
<name>A0ABQ9FB84_TEGGR</name>
<feature type="transmembrane region" description="Helical" evidence="1">
    <location>
        <begin position="12"/>
        <end position="40"/>
    </location>
</feature>
<evidence type="ECO:0000313" key="3">
    <source>
        <dbReference type="Proteomes" id="UP001217089"/>
    </source>
</evidence>
<evidence type="ECO:0000313" key="2">
    <source>
        <dbReference type="EMBL" id="KAJ8312900.1"/>
    </source>
</evidence>
<keyword evidence="1" id="KW-1133">Transmembrane helix</keyword>
<dbReference type="EMBL" id="JARBDR010000440">
    <property type="protein sequence ID" value="KAJ8312900.1"/>
    <property type="molecule type" value="Genomic_DNA"/>
</dbReference>
<keyword evidence="1" id="KW-0472">Membrane</keyword>
<dbReference type="Proteomes" id="UP001217089">
    <property type="component" value="Unassembled WGS sequence"/>
</dbReference>
<gene>
    <name evidence="2" type="ORF">KUTeg_010273</name>
</gene>
<organism evidence="2 3">
    <name type="scientific">Tegillarca granosa</name>
    <name type="common">Malaysian cockle</name>
    <name type="synonym">Anadara granosa</name>
    <dbReference type="NCBI Taxonomy" id="220873"/>
    <lineage>
        <taxon>Eukaryota</taxon>
        <taxon>Metazoa</taxon>
        <taxon>Spiralia</taxon>
        <taxon>Lophotrochozoa</taxon>
        <taxon>Mollusca</taxon>
        <taxon>Bivalvia</taxon>
        <taxon>Autobranchia</taxon>
        <taxon>Pteriomorphia</taxon>
        <taxon>Arcoida</taxon>
        <taxon>Arcoidea</taxon>
        <taxon>Arcidae</taxon>
        <taxon>Tegillarca</taxon>
    </lineage>
</organism>
<protein>
    <submittedName>
        <fullName evidence="2">Uncharacterized protein</fullName>
    </submittedName>
</protein>
<proteinExistence type="predicted"/>
<sequence length="96" mass="11826">MCCYLLHNIYITKYSCCIICIFYKYIIIISFVYHLLIYIIKFIKKHKIFYENEKNKKINAKKRKNDILNRMRRYALVLEKIKLKSNSFQQDALIYD</sequence>
<accession>A0ABQ9FB84</accession>
<keyword evidence="3" id="KW-1185">Reference proteome</keyword>
<reference evidence="2 3" key="1">
    <citation type="submission" date="2022-12" db="EMBL/GenBank/DDBJ databases">
        <title>Chromosome-level genome of Tegillarca granosa.</title>
        <authorList>
            <person name="Kim J."/>
        </authorList>
    </citation>
    <scope>NUCLEOTIDE SEQUENCE [LARGE SCALE GENOMIC DNA]</scope>
    <source>
        <strain evidence="2">Teg-2019</strain>
        <tissue evidence="2">Adductor muscle</tissue>
    </source>
</reference>